<dbReference type="GO" id="GO:0005886">
    <property type="term" value="C:plasma membrane"/>
    <property type="evidence" value="ECO:0007669"/>
    <property type="project" value="UniProtKB-SubCell"/>
</dbReference>
<feature type="transmembrane region" description="Helical" evidence="8">
    <location>
        <begin position="405"/>
        <end position="426"/>
    </location>
</feature>
<gene>
    <name evidence="10" type="ORF">QPL79_02325</name>
</gene>
<organism evidence="10 11">
    <name type="scientific">Ignisphaera cupida</name>
    <dbReference type="NCBI Taxonomy" id="3050454"/>
    <lineage>
        <taxon>Archaea</taxon>
        <taxon>Thermoproteota</taxon>
        <taxon>Thermoprotei</taxon>
        <taxon>Desulfurococcales</taxon>
        <taxon>Desulfurococcaceae</taxon>
        <taxon>Ignisphaera</taxon>
    </lineage>
</organism>
<comment type="subcellular location">
    <subcellularLocation>
        <location evidence="1">Cell membrane</location>
        <topology evidence="1">Multi-pass membrane protein</topology>
    </subcellularLocation>
</comment>
<dbReference type="InterPro" id="IPR000802">
    <property type="entry name" value="Arsenical_pump_ArsB"/>
</dbReference>
<keyword evidence="4" id="KW-1003">Cell membrane</keyword>
<evidence type="ECO:0000256" key="5">
    <source>
        <dbReference type="ARBA" id="ARBA00022692"/>
    </source>
</evidence>
<keyword evidence="7 8" id="KW-0472">Membrane</keyword>
<feature type="transmembrane region" description="Helical" evidence="8">
    <location>
        <begin position="361"/>
        <end position="385"/>
    </location>
</feature>
<feature type="domain" description="Citrate transporter-like" evidence="9">
    <location>
        <begin position="32"/>
        <end position="371"/>
    </location>
</feature>
<accession>A0ABD4Z4G4</accession>
<dbReference type="RefSeq" id="WP_285273172.1">
    <property type="nucleotide sequence ID" value="NZ_JASNVW010000001.1"/>
</dbReference>
<comment type="caution">
    <text evidence="10">The sequence shown here is derived from an EMBL/GenBank/DDBJ whole genome shotgun (WGS) entry which is preliminary data.</text>
</comment>
<protein>
    <submittedName>
        <fullName evidence="10">SLC13 family permease</fullName>
    </submittedName>
</protein>
<comment type="similarity">
    <text evidence="2">Belongs to the CitM (TC 2.A.11) transporter family.</text>
</comment>
<feature type="transmembrane region" description="Helical" evidence="8">
    <location>
        <begin position="180"/>
        <end position="200"/>
    </location>
</feature>
<evidence type="ECO:0000256" key="7">
    <source>
        <dbReference type="ARBA" id="ARBA00023136"/>
    </source>
</evidence>
<dbReference type="EMBL" id="JASNVW010000001">
    <property type="protein sequence ID" value="MDK6028201.1"/>
    <property type="molecule type" value="Genomic_DNA"/>
</dbReference>
<dbReference type="PANTHER" id="PTHR43302">
    <property type="entry name" value="TRANSPORTER ARSB-RELATED"/>
    <property type="match status" value="1"/>
</dbReference>
<keyword evidence="6 8" id="KW-1133">Transmembrane helix</keyword>
<reference evidence="10 11" key="1">
    <citation type="submission" date="2023-05" db="EMBL/GenBank/DDBJ databases">
        <title>A new hyperthermophilic archaea 'Ignisphaera cupida' sp. nov. and description of the family 'Ignisphaeraceae' fam. nov.</title>
        <authorList>
            <person name="Podosokorskaya O.A."/>
            <person name="Elcheninov A.G."/>
            <person name="Klukina A."/>
            <person name="Merkel A.Y."/>
        </authorList>
    </citation>
    <scope>NUCLEOTIDE SEQUENCE [LARGE SCALE GENOMIC DNA]</scope>
    <source>
        <strain evidence="10 11">4213-co</strain>
    </source>
</reference>
<dbReference type="Pfam" id="PF03600">
    <property type="entry name" value="CitMHS"/>
    <property type="match status" value="1"/>
</dbReference>
<dbReference type="AlphaFoldDB" id="A0ABD4Z4G4"/>
<dbReference type="Proteomes" id="UP001529235">
    <property type="component" value="Unassembled WGS sequence"/>
</dbReference>
<proteinExistence type="inferred from homology"/>
<evidence type="ECO:0000256" key="4">
    <source>
        <dbReference type="ARBA" id="ARBA00022475"/>
    </source>
</evidence>
<evidence type="ECO:0000259" key="9">
    <source>
        <dbReference type="Pfam" id="PF03600"/>
    </source>
</evidence>
<evidence type="ECO:0000313" key="10">
    <source>
        <dbReference type="EMBL" id="MDK6028201.1"/>
    </source>
</evidence>
<evidence type="ECO:0000256" key="1">
    <source>
        <dbReference type="ARBA" id="ARBA00004651"/>
    </source>
</evidence>
<keyword evidence="11" id="KW-1185">Reference proteome</keyword>
<keyword evidence="5 8" id="KW-0812">Transmembrane</keyword>
<dbReference type="InterPro" id="IPR004680">
    <property type="entry name" value="Cit_transptr-like_dom"/>
</dbReference>
<feature type="transmembrane region" description="Helical" evidence="8">
    <location>
        <begin position="60"/>
        <end position="88"/>
    </location>
</feature>
<feature type="transmembrane region" description="Helical" evidence="8">
    <location>
        <begin position="251"/>
        <end position="268"/>
    </location>
</feature>
<evidence type="ECO:0000256" key="2">
    <source>
        <dbReference type="ARBA" id="ARBA00009843"/>
    </source>
</evidence>
<sequence>MSYDYIAGLAIVLLLISSLIVRSRRPQTPVWSIMAFLSFLTILFRLVKPSELESVIDLDVILFLIGMFTIVGFAEASGLIEAVSIWFVSLFKTRYSLLCASSVLFGLLAAIAMNDTVAFMGPPIAYAIARAINVDPKAMFLLLAFSLTIGSVTTPVGNPQNILIVEKSDLEAPFIRFVEYLLMPTLINLFITPFIIIKFFRIENQRVNIALIPHEALKDKREALLAAIGLFSSITALVINDVFQLIGLPYISKRGFIPFIISAALYIASRNPRRILANVDWGTIIFFITMFITMEGVWRSGVLNPLFNMFMPKKLEGIQAIVSIAIISIVVSQIVSNVPFAKLFIRYMKSLGYTNSDYVPWLTLAMASTIAGNLTLLGAASNIIIVEYLESRMSTSISFTEFLRTGVIVTIVNVAIYVAVLALMMII</sequence>
<dbReference type="PANTHER" id="PTHR43302:SF5">
    <property type="entry name" value="TRANSPORTER ARSB-RELATED"/>
    <property type="match status" value="1"/>
</dbReference>
<feature type="transmembrane region" description="Helical" evidence="8">
    <location>
        <begin position="6"/>
        <end position="23"/>
    </location>
</feature>
<name>A0ABD4Z4G4_9CREN</name>
<feature type="transmembrane region" description="Helical" evidence="8">
    <location>
        <begin position="318"/>
        <end position="340"/>
    </location>
</feature>
<feature type="transmembrane region" description="Helical" evidence="8">
    <location>
        <begin position="95"/>
        <end position="113"/>
    </location>
</feature>
<feature type="transmembrane region" description="Helical" evidence="8">
    <location>
        <begin position="221"/>
        <end position="239"/>
    </location>
</feature>
<keyword evidence="3" id="KW-0813">Transport</keyword>
<dbReference type="PRINTS" id="PR00758">
    <property type="entry name" value="ARSENICPUMP"/>
</dbReference>
<evidence type="ECO:0000256" key="3">
    <source>
        <dbReference type="ARBA" id="ARBA00022448"/>
    </source>
</evidence>
<evidence type="ECO:0000256" key="8">
    <source>
        <dbReference type="SAM" id="Phobius"/>
    </source>
</evidence>
<feature type="transmembrane region" description="Helical" evidence="8">
    <location>
        <begin position="30"/>
        <end position="48"/>
    </location>
</feature>
<evidence type="ECO:0000313" key="11">
    <source>
        <dbReference type="Proteomes" id="UP001529235"/>
    </source>
</evidence>
<evidence type="ECO:0000256" key="6">
    <source>
        <dbReference type="ARBA" id="ARBA00022989"/>
    </source>
</evidence>
<feature type="transmembrane region" description="Helical" evidence="8">
    <location>
        <begin position="275"/>
        <end position="298"/>
    </location>
</feature>